<reference evidence="2" key="1">
    <citation type="journal article" date="2013" name="Environ. Microbiol.">
        <title>Seasonally variable intestinal metagenomes of the red palm weevil (Rhynchophorus ferrugineus).</title>
        <authorList>
            <person name="Jia S."/>
            <person name="Zhang X."/>
            <person name="Zhang G."/>
            <person name="Yin A."/>
            <person name="Zhang S."/>
            <person name="Li F."/>
            <person name="Wang L."/>
            <person name="Zhao D."/>
            <person name="Yun Q."/>
            <person name="Tala"/>
            <person name="Wang J."/>
            <person name="Sun G."/>
            <person name="Baabdullah M."/>
            <person name="Yu X."/>
            <person name="Hu S."/>
            <person name="Al-Mssallem I.S."/>
            <person name="Yu J."/>
        </authorList>
    </citation>
    <scope>NUCLEOTIDE SEQUENCE</scope>
</reference>
<organism evidence="2">
    <name type="scientific">uncultured Lactobacillus sp</name>
    <dbReference type="NCBI Taxonomy" id="153152"/>
    <lineage>
        <taxon>Bacteria</taxon>
        <taxon>Bacillati</taxon>
        <taxon>Bacillota</taxon>
        <taxon>Bacilli</taxon>
        <taxon>Lactobacillales</taxon>
        <taxon>Lactobacillaceae</taxon>
        <taxon>Lactobacillus</taxon>
        <taxon>environmental samples</taxon>
    </lineage>
</organism>
<protein>
    <submittedName>
        <fullName evidence="2">CAZy families GT4 protein</fullName>
    </submittedName>
</protein>
<dbReference type="Pfam" id="PF13439">
    <property type="entry name" value="Glyco_transf_4"/>
    <property type="match status" value="1"/>
</dbReference>
<dbReference type="EMBL" id="KF117527">
    <property type="protein sequence ID" value="AIA84782.1"/>
    <property type="molecule type" value="Genomic_DNA"/>
</dbReference>
<dbReference type="SUPFAM" id="SSF53756">
    <property type="entry name" value="UDP-Glycosyltransferase/glycogen phosphorylase"/>
    <property type="match status" value="1"/>
</dbReference>
<accession>A0A060BQ41</accession>
<dbReference type="Gene3D" id="3.40.50.2000">
    <property type="entry name" value="Glycogen Phosphorylase B"/>
    <property type="match status" value="2"/>
</dbReference>
<proteinExistence type="predicted"/>
<feature type="non-terminal residue" evidence="2">
    <location>
        <position position="100"/>
    </location>
</feature>
<evidence type="ECO:0000313" key="2">
    <source>
        <dbReference type="EMBL" id="AIA84782.1"/>
    </source>
</evidence>
<dbReference type="AlphaFoldDB" id="A0A060BQ41"/>
<evidence type="ECO:0000259" key="1">
    <source>
        <dbReference type="Pfam" id="PF13439"/>
    </source>
</evidence>
<dbReference type="InterPro" id="IPR028098">
    <property type="entry name" value="Glyco_trans_4-like_N"/>
</dbReference>
<name>A0A060BQ41_9LACO</name>
<sequence length="100" mass="11101">MDGPFRVRAGAVNRAVMMAERLLARACDSIICISDYERQEALRAGLPADKLAVIENGVSARTAPGVPAERRADAPLRIVFAGRFDRQKGFDTWLEVMRRL</sequence>
<feature type="domain" description="Glycosyltransferase subfamily 4-like N-terminal" evidence="1">
    <location>
        <begin position="8"/>
        <end position="59"/>
    </location>
</feature>